<comment type="caution">
    <text evidence="1">The sequence shown here is derived from an EMBL/GenBank/DDBJ whole genome shotgun (WGS) entry which is preliminary data.</text>
</comment>
<dbReference type="AlphaFoldDB" id="A0A9D3V1K3"/>
<sequence>MNSEGKQGREESFTSLGRVFVQESGDNTISPTLVSDNMELGTEALTRVVIEVLETVFEAKIRGTNETLQASVRMGLLV</sequence>
<accession>A0A9D3V1K3</accession>
<name>A0A9D3V1K3_9ROSI</name>
<evidence type="ECO:0000313" key="2">
    <source>
        <dbReference type="Proteomes" id="UP000828251"/>
    </source>
</evidence>
<evidence type="ECO:0000313" key="1">
    <source>
        <dbReference type="EMBL" id="KAH1065269.1"/>
    </source>
</evidence>
<proteinExistence type="predicted"/>
<protein>
    <submittedName>
        <fullName evidence="1">Uncharacterized protein</fullName>
    </submittedName>
</protein>
<keyword evidence="2" id="KW-1185">Reference proteome</keyword>
<dbReference type="EMBL" id="JAIQCV010000009">
    <property type="protein sequence ID" value="KAH1065269.1"/>
    <property type="molecule type" value="Genomic_DNA"/>
</dbReference>
<gene>
    <name evidence="1" type="ORF">J1N35_030256</name>
</gene>
<reference evidence="1 2" key="1">
    <citation type="journal article" date="2021" name="Plant Biotechnol. J.">
        <title>Multi-omics assisted identification of the key and species-specific regulatory components of drought-tolerant mechanisms in Gossypium stocksii.</title>
        <authorList>
            <person name="Yu D."/>
            <person name="Ke L."/>
            <person name="Zhang D."/>
            <person name="Wu Y."/>
            <person name="Sun Y."/>
            <person name="Mei J."/>
            <person name="Sun J."/>
            <person name="Sun Y."/>
        </authorList>
    </citation>
    <scope>NUCLEOTIDE SEQUENCE [LARGE SCALE GENOMIC DNA]</scope>
    <source>
        <strain evidence="2">cv. E1</strain>
        <tissue evidence="1">Leaf</tissue>
    </source>
</reference>
<dbReference type="Proteomes" id="UP000828251">
    <property type="component" value="Unassembled WGS sequence"/>
</dbReference>
<organism evidence="1 2">
    <name type="scientific">Gossypium stocksii</name>
    <dbReference type="NCBI Taxonomy" id="47602"/>
    <lineage>
        <taxon>Eukaryota</taxon>
        <taxon>Viridiplantae</taxon>
        <taxon>Streptophyta</taxon>
        <taxon>Embryophyta</taxon>
        <taxon>Tracheophyta</taxon>
        <taxon>Spermatophyta</taxon>
        <taxon>Magnoliopsida</taxon>
        <taxon>eudicotyledons</taxon>
        <taxon>Gunneridae</taxon>
        <taxon>Pentapetalae</taxon>
        <taxon>rosids</taxon>
        <taxon>malvids</taxon>
        <taxon>Malvales</taxon>
        <taxon>Malvaceae</taxon>
        <taxon>Malvoideae</taxon>
        <taxon>Gossypium</taxon>
    </lineage>
</organism>